<reference evidence="2" key="1">
    <citation type="submission" date="2020-07" db="EMBL/GenBank/DDBJ databases">
        <title>Huge and variable diversity of episymbiotic CPR bacteria and DPANN archaea in groundwater ecosystems.</title>
        <authorList>
            <person name="He C.Y."/>
            <person name="Keren R."/>
            <person name="Whittaker M."/>
            <person name="Farag I.F."/>
            <person name="Doudna J."/>
            <person name="Cate J.H.D."/>
            <person name="Banfield J.F."/>
        </authorList>
    </citation>
    <scope>NUCLEOTIDE SEQUENCE</scope>
    <source>
        <strain evidence="2">NC_groundwater_1296_Ag_S-0.2um_52_80</strain>
    </source>
</reference>
<protein>
    <submittedName>
        <fullName evidence="2">Uncharacterized protein</fullName>
    </submittedName>
</protein>
<sequence>MRGQISLEAVVAMALLLVVLAIVYIGVHGWDVEAGAVSDIEAQKADCASLHGAMAFVRDQPNAYIEVAISSDANLGASIIAMSGYYCYFYGPDVNARLVAGKVRVVNENGVVTVGNF</sequence>
<proteinExistence type="predicted"/>
<evidence type="ECO:0000256" key="1">
    <source>
        <dbReference type="SAM" id="Phobius"/>
    </source>
</evidence>
<evidence type="ECO:0000313" key="2">
    <source>
        <dbReference type="EMBL" id="MBI4210080.1"/>
    </source>
</evidence>
<keyword evidence="1" id="KW-0472">Membrane</keyword>
<dbReference type="EMBL" id="JACQPB010000013">
    <property type="protein sequence ID" value="MBI4210080.1"/>
    <property type="molecule type" value="Genomic_DNA"/>
</dbReference>
<keyword evidence="1" id="KW-0812">Transmembrane</keyword>
<keyword evidence="1" id="KW-1133">Transmembrane helix</keyword>
<dbReference type="AlphaFoldDB" id="A0A8T3YK74"/>
<comment type="caution">
    <text evidence="2">The sequence shown here is derived from an EMBL/GenBank/DDBJ whole genome shotgun (WGS) entry which is preliminary data.</text>
</comment>
<feature type="transmembrane region" description="Helical" evidence="1">
    <location>
        <begin position="7"/>
        <end position="27"/>
    </location>
</feature>
<name>A0A8T3YK74_9ARCH</name>
<evidence type="ECO:0000313" key="3">
    <source>
        <dbReference type="Proteomes" id="UP000732298"/>
    </source>
</evidence>
<organism evidence="2 3">
    <name type="scientific">Candidatus Iainarchaeum sp</name>
    <dbReference type="NCBI Taxonomy" id="3101447"/>
    <lineage>
        <taxon>Archaea</taxon>
        <taxon>Candidatus Iainarchaeota</taxon>
        <taxon>Candidatus Iainarchaeia</taxon>
        <taxon>Candidatus Iainarchaeales</taxon>
        <taxon>Candidatus Iainarchaeaceae</taxon>
        <taxon>Candidatus Iainarchaeum</taxon>
    </lineage>
</organism>
<accession>A0A8T3YK74</accession>
<gene>
    <name evidence="2" type="ORF">HY544_01055</name>
</gene>
<dbReference type="Proteomes" id="UP000732298">
    <property type="component" value="Unassembled WGS sequence"/>
</dbReference>